<organism evidence="1 2">
    <name type="scientific">Flammeovirga kamogawensis</name>
    <dbReference type="NCBI Taxonomy" id="373891"/>
    <lineage>
        <taxon>Bacteria</taxon>
        <taxon>Pseudomonadati</taxon>
        <taxon>Bacteroidota</taxon>
        <taxon>Cytophagia</taxon>
        <taxon>Cytophagales</taxon>
        <taxon>Flammeovirgaceae</taxon>
        <taxon>Flammeovirga</taxon>
    </lineage>
</organism>
<reference evidence="1 2" key="1">
    <citation type="submission" date="2021-05" db="EMBL/GenBank/DDBJ databases">
        <title>Comparative genomic studies on the polysaccharide-degrading batcterial strains of the Flammeovirga genus.</title>
        <authorList>
            <person name="Zewei F."/>
            <person name="Zheng Z."/>
            <person name="Yu L."/>
            <person name="Ruyue G."/>
            <person name="Yanhong M."/>
            <person name="Yuanyuan C."/>
            <person name="Jingyan G."/>
            <person name="Wenjun H."/>
        </authorList>
    </citation>
    <scope>NUCLEOTIDE SEQUENCE [LARGE SCALE GENOMIC DNA]</scope>
    <source>
        <strain evidence="1 2">YS10</strain>
        <plasmid evidence="1 2">p1</plasmid>
    </source>
</reference>
<keyword evidence="1" id="KW-0614">Plasmid</keyword>
<sequence length="694" mass="76561">MKKFNYIYLLLIGFFATMFISCEKDLDQIPDDQKARAISWALSEEHKDTLEISIDDYISFMDVSQGLLFHEWTIEDSSSFLSGDFSKNDLDLTPFIDEAKGKKSEDLTVHVYFPEAGIHKVRLYNTFDKKVTHNGLNHKMEAVPHATNPGIWVIDTAFHVEVYANVEPALYVLKNNTDTVLVVPHSQIVDGNDDSDWPTIDLIAGEDVLTFVDTTTVGKPTDTEWTLSYLDTISKNRIFEVTPSKTGTGRAGALKSIRQGSTQALSQTIQKTIPLKLNITAPEIRPQYEVYKGDDLIFTFNDGDDIPTDNSKWQTVSLKINETLRFVDTTEKGLTNARTWKLLNTEFGEYTDEAADVVYSSVQTPFEAGSVVVKRSGVVGIPDNNKEVKIPLMINVDEALLKTSAIQQLPSRLVSFETSVAVGNILPSAAGEFTVSITNPNGYSSTSSISNVEIDAANNNVINLTIAETTYNSDQITISYAGTGGITTSTGMGMEAFEAENVVMDITSVNEFENADMISIEIEAAGLGNAFAEGWYQDGGQDSDIKKWARSTDFASDRTASMSYKSDDRTVQASTLFSIHNEHTGKDWNNGMKNAAGDYLFTFDIYIPEGVDFTGGLITGFQDTSLPNGDKIDYTPNISSVTKGEWVTITQIVHFDLAGGRRQLVLKVVDPVPNTGALEFYLDNFDCKAIEARP</sequence>
<gene>
    <name evidence="1" type="ORF">KM029_26065</name>
</gene>
<dbReference type="RefSeq" id="WP_144077341.1">
    <property type="nucleotide sequence ID" value="NZ_CP076130.1"/>
</dbReference>
<dbReference type="Proteomes" id="UP000682802">
    <property type="component" value="Plasmid p1"/>
</dbReference>
<name>A0ABX8H5H5_9BACT</name>
<keyword evidence="2" id="KW-1185">Reference proteome</keyword>
<geneLocation type="plasmid" evidence="1 2">
    <name>p1</name>
</geneLocation>
<proteinExistence type="predicted"/>
<protein>
    <submittedName>
        <fullName evidence="1">Uncharacterized protein</fullName>
    </submittedName>
</protein>
<evidence type="ECO:0000313" key="2">
    <source>
        <dbReference type="Proteomes" id="UP000682802"/>
    </source>
</evidence>
<dbReference type="PROSITE" id="PS51257">
    <property type="entry name" value="PROKAR_LIPOPROTEIN"/>
    <property type="match status" value="1"/>
</dbReference>
<evidence type="ECO:0000313" key="1">
    <source>
        <dbReference type="EMBL" id="QWG10445.1"/>
    </source>
</evidence>
<dbReference type="EMBL" id="CP076130">
    <property type="protein sequence ID" value="QWG10445.1"/>
    <property type="molecule type" value="Genomic_DNA"/>
</dbReference>
<accession>A0ABX8H5H5</accession>